<dbReference type="InterPro" id="IPR029052">
    <property type="entry name" value="Metallo-depent_PP-like"/>
</dbReference>
<proteinExistence type="predicted"/>
<comment type="caution">
    <text evidence="3">The sequence shown here is derived from an EMBL/GenBank/DDBJ whole genome shotgun (WGS) entry which is preliminary data.</text>
</comment>
<dbReference type="PANTHER" id="PTHR43606">
    <property type="entry name" value="PHOSPHATASE, PUTATIVE (AFU_ORTHOLOGUE AFUA_6G08710)-RELATED"/>
    <property type="match status" value="1"/>
</dbReference>
<accession>A0A967EUW8</accession>
<dbReference type="InterPro" id="IPR018946">
    <property type="entry name" value="PhoD-like_MPP"/>
</dbReference>
<evidence type="ECO:0000259" key="1">
    <source>
        <dbReference type="Pfam" id="PF09423"/>
    </source>
</evidence>
<dbReference type="Pfam" id="PF09423">
    <property type="entry name" value="PhoD"/>
    <property type="match status" value="1"/>
</dbReference>
<dbReference type="Proteomes" id="UP000761264">
    <property type="component" value="Unassembled WGS sequence"/>
</dbReference>
<dbReference type="PANTHER" id="PTHR43606:SF1">
    <property type="entry name" value="PHOD-LIKE PHOSPHATASE METALLOPHOSPHATASE DOMAIN-CONTAINING PROTEIN"/>
    <property type="match status" value="1"/>
</dbReference>
<dbReference type="PROSITE" id="PS51318">
    <property type="entry name" value="TAT"/>
    <property type="match status" value="1"/>
</dbReference>
<dbReference type="AlphaFoldDB" id="A0A967EUW8"/>
<dbReference type="SUPFAM" id="SSF56300">
    <property type="entry name" value="Metallo-dependent phosphatases"/>
    <property type="match status" value="1"/>
</dbReference>
<dbReference type="InterPro" id="IPR006311">
    <property type="entry name" value="TAT_signal"/>
</dbReference>
<dbReference type="InterPro" id="IPR052900">
    <property type="entry name" value="Phospholipid_Metab_Enz"/>
</dbReference>
<feature type="domain" description="PhoD-like phosphatase metallophosphatase" evidence="1">
    <location>
        <begin position="152"/>
        <end position="509"/>
    </location>
</feature>
<evidence type="ECO:0000313" key="4">
    <source>
        <dbReference type="Proteomes" id="UP000761264"/>
    </source>
</evidence>
<evidence type="ECO:0000259" key="2">
    <source>
        <dbReference type="Pfam" id="PF16655"/>
    </source>
</evidence>
<dbReference type="RefSeq" id="WP_167221795.1">
    <property type="nucleotide sequence ID" value="NZ_JAAQPH010000003.1"/>
</dbReference>
<dbReference type="InterPro" id="IPR038607">
    <property type="entry name" value="PhoD-like_sf"/>
</dbReference>
<dbReference type="Gene3D" id="3.60.21.70">
    <property type="entry name" value="PhoD-like phosphatase"/>
    <property type="match status" value="1"/>
</dbReference>
<evidence type="ECO:0000313" key="3">
    <source>
        <dbReference type="EMBL" id="NIA67821.1"/>
    </source>
</evidence>
<dbReference type="Pfam" id="PF16655">
    <property type="entry name" value="PhoD_N"/>
    <property type="match status" value="1"/>
</dbReference>
<reference evidence="3" key="1">
    <citation type="submission" date="2020-03" db="EMBL/GenBank/DDBJ databases">
        <title>Genome of Pelagibius litoralis DSM 21314T.</title>
        <authorList>
            <person name="Wang G."/>
        </authorList>
    </citation>
    <scope>NUCLEOTIDE SEQUENCE</scope>
    <source>
        <strain evidence="3">DSM 21314</strain>
    </source>
</reference>
<protein>
    <submittedName>
        <fullName evidence="3">Alkaline phosphatase</fullName>
    </submittedName>
</protein>
<gene>
    <name evidence="3" type="ORF">HBA54_04385</name>
</gene>
<dbReference type="EMBL" id="JAAQPH010000003">
    <property type="protein sequence ID" value="NIA67821.1"/>
    <property type="molecule type" value="Genomic_DNA"/>
</dbReference>
<dbReference type="InterPro" id="IPR032093">
    <property type="entry name" value="PhoD_N"/>
</dbReference>
<dbReference type="Gene3D" id="2.60.40.380">
    <property type="entry name" value="Purple acid phosphatase-like, N-terminal"/>
    <property type="match status" value="1"/>
</dbReference>
<sequence length="528" mass="58884">MPLPRPSRSPALYSRRKVLRGGAAGAGLVGAGLLGFPAIAQSNRPVFTHGVQSGDVTTNSGMIWARADRPSRLLVEVATSDSFGSAQRLRGPATIAANDFAAKMDLTDLPAGQDIFYRLQWQDLADVNLLSEPTVGRFRTGPGDKRDITFVWTGDTCGQGWGINLDWGGMRCYETMRGNRPDFFIHSGDTIYADGPIQAEQTQPDGSIWKNVVTEEKSKVAETLAEFRGNYKYNLMDENVKRFNAEVPMLAQWDDHEVVNNWYPGEMLISDDRYKVKSASLLASRANKAFLEYMPIRQHASDRERIYRKIAYGPMLDIFFLDLRSYRGPNSANDQATASRDTDFLGPQQLRWLKQEMLASKATWKVIASDMPLGLIVYDNWRDKSTFENGANGNGPVLGREHDIADLLRFIKHNDIKQTVFFTADVHYTAAHYYDPSKAQFRDFNPFWEFVSGPVHAGSFGPGEMDNTFGPQVMYSKDPGGEPNLPPSSELQFFGHVKIDGETEAMTVTLKDLNDKALYTVTLEAAGA</sequence>
<keyword evidence="4" id="KW-1185">Reference proteome</keyword>
<dbReference type="CDD" id="cd07389">
    <property type="entry name" value="MPP_PhoD"/>
    <property type="match status" value="1"/>
</dbReference>
<organism evidence="3 4">
    <name type="scientific">Pelagibius litoralis</name>
    <dbReference type="NCBI Taxonomy" id="374515"/>
    <lineage>
        <taxon>Bacteria</taxon>
        <taxon>Pseudomonadati</taxon>
        <taxon>Pseudomonadota</taxon>
        <taxon>Alphaproteobacteria</taxon>
        <taxon>Rhodospirillales</taxon>
        <taxon>Rhodovibrionaceae</taxon>
        <taxon>Pelagibius</taxon>
    </lineage>
</organism>
<feature type="domain" description="Phospholipase D N-terminal" evidence="2">
    <location>
        <begin position="49"/>
        <end position="140"/>
    </location>
</feature>
<name>A0A967EUW8_9PROT</name>